<evidence type="ECO:0000313" key="2">
    <source>
        <dbReference type="Proteomes" id="UP001595987"/>
    </source>
</evidence>
<protein>
    <submittedName>
        <fullName evidence="1">Uncharacterized protein</fullName>
    </submittedName>
</protein>
<dbReference type="Proteomes" id="UP001595987">
    <property type="component" value="Unassembled WGS sequence"/>
</dbReference>
<keyword evidence="2" id="KW-1185">Reference proteome</keyword>
<organism evidence="1 2">
    <name type="scientific">Lactococcus nasutitermitis</name>
    <dbReference type="NCBI Taxonomy" id="1652957"/>
    <lineage>
        <taxon>Bacteria</taxon>
        <taxon>Bacillati</taxon>
        <taxon>Bacillota</taxon>
        <taxon>Bacilli</taxon>
        <taxon>Lactobacillales</taxon>
        <taxon>Streptococcaceae</taxon>
        <taxon>Lactococcus</taxon>
    </lineage>
</organism>
<name>A0ABV9JEH8_9LACT</name>
<evidence type="ECO:0000313" key="1">
    <source>
        <dbReference type="EMBL" id="MFC4653132.1"/>
    </source>
</evidence>
<sequence length="59" mass="6840">MHEQEIIDRILTDNGRNLDSLAGALSYLLRYEKINTVKFDRTGKTPDETVSEILQLYQI</sequence>
<proteinExistence type="predicted"/>
<gene>
    <name evidence="1" type="ORF">ACFO26_09470</name>
</gene>
<dbReference type="RefSeq" id="WP_213536275.1">
    <property type="nucleotide sequence ID" value="NZ_BOVQ01000006.1"/>
</dbReference>
<comment type="caution">
    <text evidence="1">The sequence shown here is derived from an EMBL/GenBank/DDBJ whole genome shotgun (WGS) entry which is preliminary data.</text>
</comment>
<accession>A0ABV9JEH8</accession>
<reference evidence="2" key="1">
    <citation type="journal article" date="2019" name="Int. J. Syst. Evol. Microbiol.">
        <title>The Global Catalogue of Microorganisms (GCM) 10K type strain sequencing project: providing services to taxonomists for standard genome sequencing and annotation.</title>
        <authorList>
            <consortium name="The Broad Institute Genomics Platform"/>
            <consortium name="The Broad Institute Genome Sequencing Center for Infectious Disease"/>
            <person name="Wu L."/>
            <person name="Ma J."/>
        </authorList>
    </citation>
    <scope>NUCLEOTIDE SEQUENCE [LARGE SCALE GENOMIC DNA]</scope>
    <source>
        <strain evidence="2">CCUG 63287</strain>
    </source>
</reference>
<dbReference type="EMBL" id="JBHSGD010000008">
    <property type="protein sequence ID" value="MFC4653132.1"/>
    <property type="molecule type" value="Genomic_DNA"/>
</dbReference>